<feature type="non-terminal residue" evidence="2">
    <location>
        <position position="1"/>
    </location>
</feature>
<organism evidence="2 3">
    <name type="scientific">Erythranthe guttata</name>
    <name type="common">Yellow monkey flower</name>
    <name type="synonym">Mimulus guttatus</name>
    <dbReference type="NCBI Taxonomy" id="4155"/>
    <lineage>
        <taxon>Eukaryota</taxon>
        <taxon>Viridiplantae</taxon>
        <taxon>Streptophyta</taxon>
        <taxon>Embryophyta</taxon>
        <taxon>Tracheophyta</taxon>
        <taxon>Spermatophyta</taxon>
        <taxon>Magnoliopsida</taxon>
        <taxon>eudicotyledons</taxon>
        <taxon>Gunneridae</taxon>
        <taxon>Pentapetalae</taxon>
        <taxon>asterids</taxon>
        <taxon>lamiids</taxon>
        <taxon>Lamiales</taxon>
        <taxon>Phrymaceae</taxon>
        <taxon>Erythranthe</taxon>
    </lineage>
</organism>
<dbReference type="EMBL" id="KI630319">
    <property type="protein sequence ID" value="EYU41702.1"/>
    <property type="molecule type" value="Genomic_DNA"/>
</dbReference>
<dbReference type="PANTHER" id="PTHR34658:SF2">
    <property type="entry name" value="OS01G0151800 PROTEIN"/>
    <property type="match status" value="1"/>
</dbReference>
<name>A0A022RMK5_ERYGU</name>
<evidence type="ECO:0000313" key="3">
    <source>
        <dbReference type="Proteomes" id="UP000030748"/>
    </source>
</evidence>
<dbReference type="AlphaFoldDB" id="A0A022RMK5"/>
<keyword evidence="1" id="KW-0812">Transmembrane</keyword>
<protein>
    <submittedName>
        <fullName evidence="2">Uncharacterized protein</fullName>
    </submittedName>
</protein>
<dbReference type="Proteomes" id="UP000030748">
    <property type="component" value="Unassembled WGS sequence"/>
</dbReference>
<keyword evidence="3" id="KW-1185">Reference proteome</keyword>
<proteinExistence type="predicted"/>
<keyword evidence="1" id="KW-0472">Membrane</keyword>
<dbReference type="eggNOG" id="ENOG502S4CS">
    <property type="taxonomic scope" value="Eukaryota"/>
</dbReference>
<sequence length="106" mass="11158">GTLLLYAATWTTILTVTVALASFIPELAFFSAMAPSSSLSEACSEAGAARLPLDIPSENLCFPSRLFKRSGLDFVVPPVFAAVVVAGSACVVRAMGLWEVEDDGQF</sequence>
<evidence type="ECO:0000313" key="2">
    <source>
        <dbReference type="EMBL" id="EYU41702.1"/>
    </source>
</evidence>
<keyword evidence="1" id="KW-1133">Transmembrane helix</keyword>
<gene>
    <name evidence="2" type="ORF">MIMGU_mgv1a020963mg</name>
</gene>
<accession>A0A022RMK5</accession>
<reference evidence="2 3" key="1">
    <citation type="journal article" date="2013" name="Proc. Natl. Acad. Sci. U.S.A.">
        <title>Fine-scale variation in meiotic recombination in Mimulus inferred from population shotgun sequencing.</title>
        <authorList>
            <person name="Hellsten U."/>
            <person name="Wright K.M."/>
            <person name="Jenkins J."/>
            <person name="Shu S."/>
            <person name="Yuan Y."/>
            <person name="Wessler S.R."/>
            <person name="Schmutz J."/>
            <person name="Willis J.H."/>
            <person name="Rokhsar D.S."/>
        </authorList>
    </citation>
    <scope>NUCLEOTIDE SEQUENCE [LARGE SCALE GENOMIC DNA]</scope>
    <source>
        <strain evidence="3">cv. DUN x IM62</strain>
    </source>
</reference>
<evidence type="ECO:0000256" key="1">
    <source>
        <dbReference type="SAM" id="Phobius"/>
    </source>
</evidence>
<feature type="transmembrane region" description="Helical" evidence="1">
    <location>
        <begin position="74"/>
        <end position="98"/>
    </location>
</feature>
<dbReference type="STRING" id="4155.A0A022RMK5"/>
<dbReference type="PANTHER" id="PTHR34658">
    <property type="entry name" value="OS01G0151800 PROTEIN"/>
    <property type="match status" value="1"/>
</dbReference>
<feature type="transmembrane region" description="Helical" evidence="1">
    <location>
        <begin position="6"/>
        <end position="30"/>
    </location>
</feature>